<dbReference type="FunFam" id="2.40.50.140:FF:000097">
    <property type="entry name" value="23S rRNA (uracil(1939)-C(5))-methyltransferase RlmD"/>
    <property type="match status" value="1"/>
</dbReference>
<evidence type="ECO:0000256" key="12">
    <source>
        <dbReference type="PROSITE-ProRule" id="PRU01024"/>
    </source>
</evidence>
<dbReference type="OrthoDB" id="9804590at2"/>
<feature type="binding site" evidence="11 12">
    <location>
        <position position="273"/>
    </location>
    <ligand>
        <name>S-adenosyl-L-methionine</name>
        <dbReference type="ChEBI" id="CHEBI:59789"/>
    </ligand>
</feature>
<dbReference type="SUPFAM" id="SSF50249">
    <property type="entry name" value="Nucleic acid-binding proteins"/>
    <property type="match status" value="1"/>
</dbReference>
<evidence type="ECO:0000256" key="8">
    <source>
        <dbReference type="ARBA" id="ARBA00023014"/>
    </source>
</evidence>
<keyword evidence="6 11" id="KW-0479">Metal-binding</keyword>
<dbReference type="InterPro" id="IPR030390">
    <property type="entry name" value="MeTrfase_TrmA_AS"/>
</dbReference>
<keyword evidence="1 11" id="KW-0004">4Fe-4S</keyword>
<dbReference type="Gene3D" id="2.40.50.1070">
    <property type="match status" value="1"/>
</dbReference>
<evidence type="ECO:0000313" key="16">
    <source>
        <dbReference type="Proteomes" id="UP000078435"/>
    </source>
</evidence>
<feature type="binding site" evidence="11 12">
    <location>
        <position position="323"/>
    </location>
    <ligand>
        <name>S-adenosyl-L-methionine</name>
        <dbReference type="ChEBI" id="CHEBI:59789"/>
    </ligand>
</feature>
<evidence type="ECO:0000313" key="15">
    <source>
        <dbReference type="EMBL" id="KXU80143.1"/>
    </source>
</evidence>
<reference evidence="15 16" key="1">
    <citation type="submission" date="2016-02" db="EMBL/GenBank/DDBJ databases">
        <title>Draft genome sequence of Aeromonas trota strain 1999lcr isolated from cerebrospinal fluid (CSF).</title>
        <authorList>
            <person name="Dallagassa C.B."/>
            <person name="Prediger K.C."/>
            <person name="Weiss V.A."/>
            <person name="Assis F.E."/>
            <person name="Baura V."/>
            <person name="Cruz L.M."/>
            <person name="Souza E.M."/>
            <person name="Pedrosa F.O."/>
            <person name="Fadel-Picheth C.M."/>
        </authorList>
    </citation>
    <scope>NUCLEOTIDE SEQUENCE [LARGE SCALE GENOMIC DNA]</scope>
    <source>
        <strain evidence="15 16">1999lcr</strain>
    </source>
</reference>
<name>A0A175VHW6_AEREN</name>
<dbReference type="AlphaFoldDB" id="A0A175VHW6"/>
<evidence type="ECO:0000256" key="1">
    <source>
        <dbReference type="ARBA" id="ARBA00022485"/>
    </source>
</evidence>
<feature type="active site" description="Nucleophile" evidence="11 12">
    <location>
        <position position="397"/>
    </location>
</feature>
<gene>
    <name evidence="15" type="primary">rumA</name>
    <name evidence="11" type="synonym">rlmD</name>
    <name evidence="15" type="ORF">LCR_13665</name>
</gene>
<feature type="binding site" evidence="11">
    <location>
        <position position="350"/>
    </location>
    <ligand>
        <name>S-adenosyl-L-methionine</name>
        <dbReference type="ChEBI" id="CHEBI:59789"/>
    </ligand>
</feature>
<evidence type="ECO:0000256" key="7">
    <source>
        <dbReference type="ARBA" id="ARBA00023004"/>
    </source>
</evidence>
<comment type="similarity">
    <text evidence="11">Belongs to the class I-like SAM-binding methyltransferase superfamily. RNA M5U methyltransferase family. RlmD subfamily.</text>
</comment>
<comment type="catalytic activity">
    <reaction evidence="9 11">
        <text>uridine(1939) in 23S rRNA + S-adenosyl-L-methionine = 5-methyluridine(1939) in 23S rRNA + S-adenosyl-L-homocysteine + H(+)</text>
        <dbReference type="Rhea" id="RHEA:42908"/>
        <dbReference type="Rhea" id="RHEA-COMP:10278"/>
        <dbReference type="Rhea" id="RHEA-COMP:10279"/>
        <dbReference type="ChEBI" id="CHEBI:15378"/>
        <dbReference type="ChEBI" id="CHEBI:57856"/>
        <dbReference type="ChEBI" id="CHEBI:59789"/>
        <dbReference type="ChEBI" id="CHEBI:65315"/>
        <dbReference type="ChEBI" id="CHEBI:74447"/>
        <dbReference type="EC" id="2.1.1.190"/>
    </reaction>
</comment>
<comment type="caution">
    <text evidence="15">The sequence shown here is derived from an EMBL/GenBank/DDBJ whole genome shotgun (WGS) entry which is preliminary data.</text>
</comment>
<dbReference type="GO" id="GO:0051539">
    <property type="term" value="F:4 iron, 4 sulfur cluster binding"/>
    <property type="evidence" value="ECO:0007669"/>
    <property type="project" value="UniProtKB-KW"/>
</dbReference>
<keyword evidence="5 11" id="KW-0949">S-adenosyl-L-methionine</keyword>
<evidence type="ECO:0000256" key="11">
    <source>
        <dbReference type="HAMAP-Rule" id="MF_01010"/>
    </source>
</evidence>
<dbReference type="Gene3D" id="3.40.50.150">
    <property type="entry name" value="Vaccinia Virus protein VP39"/>
    <property type="match status" value="1"/>
</dbReference>
<evidence type="ECO:0000256" key="13">
    <source>
        <dbReference type="PROSITE-ProRule" id="PRU10015"/>
    </source>
</evidence>
<evidence type="ECO:0000256" key="5">
    <source>
        <dbReference type="ARBA" id="ARBA00022691"/>
    </source>
</evidence>
<dbReference type="InterPro" id="IPR001566">
    <property type="entry name" value="23S_rRNA_MeTrfase_RlmD"/>
</dbReference>
<dbReference type="GO" id="GO:0003723">
    <property type="term" value="F:RNA binding"/>
    <property type="evidence" value="ECO:0007669"/>
    <property type="project" value="InterPro"/>
</dbReference>
<feature type="binding site" evidence="11">
    <location>
        <position position="169"/>
    </location>
    <ligand>
        <name>[4Fe-4S] cluster</name>
        <dbReference type="ChEBI" id="CHEBI:49883"/>
    </ligand>
</feature>
<dbReference type="PANTHER" id="PTHR11061">
    <property type="entry name" value="RNA M5U METHYLTRANSFERASE"/>
    <property type="match status" value="1"/>
</dbReference>
<dbReference type="NCBIfam" id="NF009639">
    <property type="entry name" value="PRK13168.1"/>
    <property type="match status" value="1"/>
</dbReference>
<evidence type="ECO:0000256" key="3">
    <source>
        <dbReference type="ARBA" id="ARBA00022603"/>
    </source>
</evidence>
<dbReference type="PROSITE" id="PS01231">
    <property type="entry name" value="TRMA_2"/>
    <property type="match status" value="1"/>
</dbReference>
<keyword evidence="7 11" id="KW-0408">Iron</keyword>
<dbReference type="EC" id="2.1.1.190" evidence="11"/>
<keyword evidence="4 11" id="KW-0808">Transferase</keyword>
<dbReference type="PROSITE" id="PS51687">
    <property type="entry name" value="SAM_MT_RNA_M5U"/>
    <property type="match status" value="1"/>
</dbReference>
<proteinExistence type="inferred from homology"/>
<keyword evidence="8 11" id="KW-0411">Iron-sulfur</keyword>
<dbReference type="InterPro" id="IPR002792">
    <property type="entry name" value="TRAM_dom"/>
</dbReference>
<feature type="active site" evidence="13">
    <location>
        <position position="397"/>
    </location>
</feature>
<evidence type="ECO:0000256" key="4">
    <source>
        <dbReference type="ARBA" id="ARBA00022679"/>
    </source>
</evidence>
<evidence type="ECO:0000256" key="10">
    <source>
        <dbReference type="ARBA" id="ARBA00059995"/>
    </source>
</evidence>
<dbReference type="PANTHER" id="PTHR11061:SF49">
    <property type="entry name" value="23S RRNA (URACIL(1939)-C(5))-METHYLTRANSFERASE RLMD"/>
    <property type="match status" value="1"/>
</dbReference>
<dbReference type="PROSITE" id="PS50926">
    <property type="entry name" value="TRAM"/>
    <property type="match status" value="1"/>
</dbReference>
<dbReference type="InterPro" id="IPR010280">
    <property type="entry name" value="U5_MeTrfase_fam"/>
</dbReference>
<feature type="binding site" evidence="11">
    <location>
        <position position="90"/>
    </location>
    <ligand>
        <name>[4Fe-4S] cluster</name>
        <dbReference type="ChEBI" id="CHEBI:49883"/>
    </ligand>
</feature>
<evidence type="ECO:0000256" key="6">
    <source>
        <dbReference type="ARBA" id="ARBA00022723"/>
    </source>
</evidence>
<dbReference type="InterPro" id="IPR030391">
    <property type="entry name" value="MeTrfase_TrmA_CS"/>
</dbReference>
<dbReference type="Gene3D" id="2.40.50.140">
    <property type="entry name" value="Nucleic acid-binding proteins"/>
    <property type="match status" value="1"/>
</dbReference>
<feature type="binding site" evidence="11">
    <location>
        <position position="81"/>
    </location>
    <ligand>
        <name>[4Fe-4S] cluster</name>
        <dbReference type="ChEBI" id="CHEBI:49883"/>
    </ligand>
</feature>
<feature type="binding site" evidence="11 12">
    <location>
        <position position="371"/>
    </location>
    <ligand>
        <name>S-adenosyl-L-methionine</name>
        <dbReference type="ChEBI" id="CHEBI:59789"/>
    </ligand>
</feature>
<comment type="function">
    <text evidence="10 11">Catalyzes the formation of 5-methyl-uridine at position 1939 (m5U1939) in 23S rRNA.</text>
</comment>
<dbReference type="Pfam" id="PF05958">
    <property type="entry name" value="tRNA_U5-meth_tr"/>
    <property type="match status" value="1"/>
</dbReference>
<keyword evidence="3 11" id="KW-0489">Methyltransferase</keyword>
<dbReference type="Proteomes" id="UP000078435">
    <property type="component" value="Unassembled WGS sequence"/>
</dbReference>
<organism evidence="15 16">
    <name type="scientific">Aeromonas enteropelogenes</name>
    <name type="common">Aeromonas trota</name>
    <dbReference type="NCBI Taxonomy" id="29489"/>
    <lineage>
        <taxon>Bacteria</taxon>
        <taxon>Pseudomonadati</taxon>
        <taxon>Pseudomonadota</taxon>
        <taxon>Gammaproteobacteria</taxon>
        <taxon>Aeromonadales</taxon>
        <taxon>Aeromonadaceae</taxon>
        <taxon>Aeromonas</taxon>
    </lineage>
</organism>
<dbReference type="PROSITE" id="PS01230">
    <property type="entry name" value="TRMA_1"/>
    <property type="match status" value="1"/>
</dbReference>
<dbReference type="NCBIfam" id="TIGR00479">
    <property type="entry name" value="rumA"/>
    <property type="match status" value="1"/>
</dbReference>
<feature type="domain" description="TRAM" evidence="14">
    <location>
        <begin position="10"/>
        <end position="68"/>
    </location>
</feature>
<evidence type="ECO:0000256" key="9">
    <source>
        <dbReference type="ARBA" id="ARBA00052756"/>
    </source>
</evidence>
<dbReference type="RefSeq" id="WP_061476126.1">
    <property type="nucleotide sequence ID" value="NZ_CP084358.1"/>
</dbReference>
<protein>
    <recommendedName>
        <fullName evidence="11">23S rRNA (uracil(1939)-C(5))-methyltransferase RlmD</fullName>
        <ecNumber evidence="11">2.1.1.190</ecNumber>
    </recommendedName>
    <alternativeName>
        <fullName evidence="11">23S rRNA(m5U1939)-methyltransferase</fullName>
    </alternativeName>
</protein>
<dbReference type="FunFam" id="3.40.50.150:FF:000009">
    <property type="entry name" value="23S rRNA (Uracil(1939)-C(5))-methyltransferase RlmD"/>
    <property type="match status" value="1"/>
</dbReference>
<dbReference type="GO" id="GO:0070041">
    <property type="term" value="F:rRNA (uridine-C5-)-methyltransferase activity"/>
    <property type="evidence" value="ECO:0007669"/>
    <property type="project" value="UniProtKB-UniRule"/>
</dbReference>
<dbReference type="GO" id="GO:0070475">
    <property type="term" value="P:rRNA base methylation"/>
    <property type="evidence" value="ECO:0007669"/>
    <property type="project" value="TreeGrafter"/>
</dbReference>
<dbReference type="STRING" id="29489.VL01_14650"/>
<dbReference type="EMBL" id="JMGO02000004">
    <property type="protein sequence ID" value="KXU80143.1"/>
    <property type="molecule type" value="Genomic_DNA"/>
</dbReference>
<dbReference type="Pfam" id="PF01938">
    <property type="entry name" value="TRAM"/>
    <property type="match status" value="1"/>
</dbReference>
<evidence type="ECO:0000259" key="14">
    <source>
        <dbReference type="PROSITE" id="PS50926"/>
    </source>
</evidence>
<feature type="binding site" evidence="11">
    <location>
        <position position="307"/>
    </location>
    <ligand>
        <name>S-adenosyl-L-methionine</name>
        <dbReference type="ChEBI" id="CHEBI:59789"/>
    </ligand>
</feature>
<dbReference type="HAMAP" id="MF_01010">
    <property type="entry name" value="23SrRNA_methyltr_RlmD"/>
    <property type="match status" value="1"/>
</dbReference>
<keyword evidence="2 11" id="KW-0698">rRNA processing</keyword>
<feature type="binding site" evidence="11 12">
    <location>
        <position position="302"/>
    </location>
    <ligand>
        <name>S-adenosyl-L-methionine</name>
        <dbReference type="ChEBI" id="CHEBI:59789"/>
    </ligand>
</feature>
<sequence length="440" mass="48523">MAQFFKPQKKSTQPQRIEFTIDTLDHHCVGIGRHQGKAIFVEGALPGETVKARITEEKKHYGHAALQQVVTPAANRIAPFCNHYRECGGCSAQHMSVDDQQAAKAAGLVSLFERLGNIKAPALEPVLSGEDRAYRRVCRLAIKFDKNGRCTRVGFRRRNTNDLVEIEGCPVLAAPLSALITPLRACLNRLKSQRELGHAELIQSEQGIMLLLRHTGRPNETDRALLVAFAAEQGIDLYLQANDEQIEPLHQQFEPSYSLDDLSLAFAPGDFIQVNGPINQSMVAQALAWLGATRDDKVLDLFCGIGNFTLPLARQAREVVGVEGELAMVARAEENARRNGIDNARFYKADLSGDIVGMSWAREGFDLVLLDPARPGALEVMGHVAKLSPKRVVYVSCNPVTLARDSQVLVKGGYRLARLGMLDMFPHTGHLESMALFVRE</sequence>
<dbReference type="SUPFAM" id="SSF53335">
    <property type="entry name" value="S-adenosyl-L-methionine-dependent methyltransferases"/>
    <property type="match status" value="1"/>
</dbReference>
<dbReference type="CDD" id="cd02440">
    <property type="entry name" value="AdoMet_MTases"/>
    <property type="match status" value="1"/>
</dbReference>
<accession>A0A175VHW6</accession>
<evidence type="ECO:0000256" key="2">
    <source>
        <dbReference type="ARBA" id="ARBA00022552"/>
    </source>
</evidence>
<dbReference type="InterPro" id="IPR029063">
    <property type="entry name" value="SAM-dependent_MTases_sf"/>
</dbReference>
<feature type="binding site" evidence="11">
    <location>
        <position position="87"/>
    </location>
    <ligand>
        <name>[4Fe-4S] cluster</name>
        <dbReference type="ChEBI" id="CHEBI:49883"/>
    </ligand>
</feature>
<dbReference type="InterPro" id="IPR012340">
    <property type="entry name" value="NA-bd_OB-fold"/>
</dbReference>
<dbReference type="GO" id="GO:0005506">
    <property type="term" value="F:iron ion binding"/>
    <property type="evidence" value="ECO:0007669"/>
    <property type="project" value="UniProtKB-UniRule"/>
</dbReference>